<keyword evidence="1" id="KW-0540">Nuclease</keyword>
<evidence type="ECO:0000256" key="4">
    <source>
        <dbReference type="ARBA" id="ARBA00022801"/>
    </source>
</evidence>
<reference evidence="20 21" key="1">
    <citation type="submission" date="2019-09" db="EMBL/GenBank/DDBJ databases">
        <title>YIM 132180 draft genome.</title>
        <authorList>
            <person name="Zhang K."/>
        </authorList>
    </citation>
    <scope>NUCLEOTIDE SEQUENCE [LARGE SCALE GENOMIC DNA]</scope>
    <source>
        <strain evidence="20 21">YIM 132180</strain>
    </source>
</reference>
<dbReference type="Pfam" id="PF13361">
    <property type="entry name" value="UvrD_C"/>
    <property type="match status" value="1"/>
</dbReference>
<feature type="region of interest" description="Disordered" evidence="17">
    <location>
        <begin position="978"/>
        <end position="1027"/>
    </location>
</feature>
<evidence type="ECO:0000256" key="16">
    <source>
        <dbReference type="SAM" id="Coils"/>
    </source>
</evidence>
<keyword evidence="8" id="KW-0238">DNA-binding</keyword>
<evidence type="ECO:0000313" key="20">
    <source>
        <dbReference type="EMBL" id="KAB0682897.1"/>
    </source>
</evidence>
<keyword evidence="7 15" id="KW-0067">ATP-binding</keyword>
<dbReference type="SUPFAM" id="SSF52540">
    <property type="entry name" value="P-loop containing nucleoside triphosphate hydrolases"/>
    <property type="match status" value="1"/>
</dbReference>
<dbReference type="GO" id="GO:0005524">
    <property type="term" value="F:ATP binding"/>
    <property type="evidence" value="ECO:0007669"/>
    <property type="project" value="UniProtKB-UniRule"/>
</dbReference>
<feature type="domain" description="UvrD-like helicase ATP-binding" evidence="18">
    <location>
        <begin position="7"/>
        <end position="497"/>
    </location>
</feature>
<evidence type="ECO:0000256" key="8">
    <source>
        <dbReference type="ARBA" id="ARBA00023125"/>
    </source>
</evidence>
<dbReference type="InterPro" id="IPR038726">
    <property type="entry name" value="PDDEXK_AddAB-type"/>
</dbReference>
<dbReference type="InterPro" id="IPR027417">
    <property type="entry name" value="P-loop_NTPase"/>
</dbReference>
<evidence type="ECO:0000259" key="18">
    <source>
        <dbReference type="PROSITE" id="PS51198"/>
    </source>
</evidence>
<evidence type="ECO:0000256" key="13">
    <source>
        <dbReference type="ARBA" id="ARBA00034923"/>
    </source>
</evidence>
<comment type="caution">
    <text evidence="20">The sequence shown here is derived from an EMBL/GenBank/DDBJ whole genome shotgun (WGS) entry which is preliminary data.</text>
</comment>
<dbReference type="RefSeq" id="WP_150967870.1">
    <property type="nucleotide sequence ID" value="NZ_VZDO01000001.1"/>
</dbReference>
<feature type="binding site" evidence="15">
    <location>
        <begin position="28"/>
        <end position="35"/>
    </location>
    <ligand>
        <name>ATP</name>
        <dbReference type="ChEBI" id="CHEBI:30616"/>
    </ligand>
</feature>
<dbReference type="PROSITE" id="PS51217">
    <property type="entry name" value="UVRD_HELICASE_CTER"/>
    <property type="match status" value="1"/>
</dbReference>
<keyword evidence="2 15" id="KW-0547">Nucleotide-binding</keyword>
<dbReference type="InterPro" id="IPR011604">
    <property type="entry name" value="PDDEXK-like_dom_sf"/>
</dbReference>
<dbReference type="PROSITE" id="PS51198">
    <property type="entry name" value="UVRD_HELICASE_ATP_BIND"/>
    <property type="match status" value="1"/>
</dbReference>
<comment type="catalytic activity">
    <reaction evidence="14">
        <text>ATP + H2O = ADP + phosphate + H(+)</text>
        <dbReference type="Rhea" id="RHEA:13065"/>
        <dbReference type="ChEBI" id="CHEBI:15377"/>
        <dbReference type="ChEBI" id="CHEBI:15378"/>
        <dbReference type="ChEBI" id="CHEBI:30616"/>
        <dbReference type="ChEBI" id="CHEBI:43474"/>
        <dbReference type="ChEBI" id="CHEBI:456216"/>
        <dbReference type="EC" id="5.6.2.4"/>
    </reaction>
</comment>
<keyword evidence="6" id="KW-0269">Exonuclease</keyword>
<dbReference type="GO" id="GO:0033202">
    <property type="term" value="C:DNA helicase complex"/>
    <property type="evidence" value="ECO:0007669"/>
    <property type="project" value="TreeGrafter"/>
</dbReference>
<dbReference type="Gene3D" id="3.40.50.300">
    <property type="entry name" value="P-loop containing nucleotide triphosphate hydrolases"/>
    <property type="match status" value="4"/>
</dbReference>
<dbReference type="GO" id="GO:0004527">
    <property type="term" value="F:exonuclease activity"/>
    <property type="evidence" value="ECO:0007669"/>
    <property type="project" value="UniProtKB-KW"/>
</dbReference>
<accession>A0A7V7PTD3</accession>
<evidence type="ECO:0000256" key="3">
    <source>
        <dbReference type="ARBA" id="ARBA00022763"/>
    </source>
</evidence>
<evidence type="ECO:0000256" key="15">
    <source>
        <dbReference type="PROSITE-ProRule" id="PRU00560"/>
    </source>
</evidence>
<evidence type="ECO:0000256" key="9">
    <source>
        <dbReference type="ARBA" id="ARBA00023204"/>
    </source>
</evidence>
<dbReference type="AlphaFoldDB" id="A0A7V7PTD3"/>
<dbReference type="GO" id="GO:0005829">
    <property type="term" value="C:cytosol"/>
    <property type="evidence" value="ECO:0007669"/>
    <property type="project" value="TreeGrafter"/>
</dbReference>
<organism evidence="20 21">
    <name type="scientific">Plantimonas leprariae</name>
    <dbReference type="NCBI Taxonomy" id="2615207"/>
    <lineage>
        <taxon>Bacteria</taxon>
        <taxon>Pseudomonadati</taxon>
        <taxon>Pseudomonadota</taxon>
        <taxon>Alphaproteobacteria</taxon>
        <taxon>Hyphomicrobiales</taxon>
        <taxon>Aurantimonadaceae</taxon>
        <taxon>Plantimonas</taxon>
    </lineage>
</organism>
<dbReference type="InterPro" id="IPR011335">
    <property type="entry name" value="Restrct_endonuc-II-like"/>
</dbReference>
<dbReference type="InterPro" id="IPR014151">
    <property type="entry name" value="DNA_helicase_AddA"/>
</dbReference>
<keyword evidence="4 15" id="KW-0378">Hydrolase</keyword>
<dbReference type="PANTHER" id="PTHR11070">
    <property type="entry name" value="UVRD / RECB / PCRA DNA HELICASE FAMILY MEMBER"/>
    <property type="match status" value="1"/>
</dbReference>
<dbReference type="GO" id="GO:0000725">
    <property type="term" value="P:recombinational repair"/>
    <property type="evidence" value="ECO:0007669"/>
    <property type="project" value="TreeGrafter"/>
</dbReference>
<proteinExistence type="predicted"/>
<comment type="catalytic activity">
    <reaction evidence="11">
        <text>Couples ATP hydrolysis with the unwinding of duplex DNA by translocating in the 3'-5' direction.</text>
        <dbReference type="EC" id="5.6.2.4"/>
    </reaction>
</comment>
<evidence type="ECO:0000256" key="14">
    <source>
        <dbReference type="ARBA" id="ARBA00048988"/>
    </source>
</evidence>
<evidence type="ECO:0000256" key="7">
    <source>
        <dbReference type="ARBA" id="ARBA00022840"/>
    </source>
</evidence>
<keyword evidence="21" id="KW-1185">Reference proteome</keyword>
<dbReference type="Pfam" id="PF12705">
    <property type="entry name" value="PDDEXK_1"/>
    <property type="match status" value="1"/>
</dbReference>
<keyword evidence="10" id="KW-0413">Isomerase</keyword>
<evidence type="ECO:0000256" key="17">
    <source>
        <dbReference type="SAM" id="MobiDB-lite"/>
    </source>
</evidence>
<keyword evidence="9" id="KW-0234">DNA repair</keyword>
<evidence type="ECO:0000259" key="19">
    <source>
        <dbReference type="PROSITE" id="PS51217"/>
    </source>
</evidence>
<dbReference type="GO" id="GO:0003677">
    <property type="term" value="F:DNA binding"/>
    <property type="evidence" value="ECO:0007669"/>
    <property type="project" value="UniProtKB-KW"/>
</dbReference>
<dbReference type="NCBIfam" id="TIGR02784">
    <property type="entry name" value="addA_alphas"/>
    <property type="match status" value="1"/>
</dbReference>
<dbReference type="GO" id="GO:0043138">
    <property type="term" value="F:3'-5' DNA helicase activity"/>
    <property type="evidence" value="ECO:0007669"/>
    <property type="project" value="UniProtKB-EC"/>
</dbReference>
<dbReference type="SUPFAM" id="SSF52980">
    <property type="entry name" value="Restriction endonuclease-like"/>
    <property type="match status" value="1"/>
</dbReference>
<feature type="domain" description="UvrD-like helicase C-terminal" evidence="19">
    <location>
        <begin position="527"/>
        <end position="824"/>
    </location>
</feature>
<evidence type="ECO:0000313" key="21">
    <source>
        <dbReference type="Proteomes" id="UP000432089"/>
    </source>
</evidence>
<dbReference type="EMBL" id="VZDO01000001">
    <property type="protein sequence ID" value="KAB0682897.1"/>
    <property type="molecule type" value="Genomic_DNA"/>
</dbReference>
<keyword evidence="5 15" id="KW-0347">Helicase</keyword>
<evidence type="ECO:0000256" key="11">
    <source>
        <dbReference type="ARBA" id="ARBA00034617"/>
    </source>
</evidence>
<dbReference type="PANTHER" id="PTHR11070:SF2">
    <property type="entry name" value="ATP-DEPENDENT DNA HELICASE SRS2"/>
    <property type="match status" value="1"/>
</dbReference>
<sequence>MSALKVSEATRLAQLGASDPTSSVIVAANAGSGKTHVLTERVVRLLLAGAEPSKILCLTYTKAAAAEMSTRVFARLSAWATASDAALSKELERLLGRPVAAKDRAGARRLFAEALETPGGLKIQTIHAFCEAILHQFPLEANVPGHFHVLDDKESALVLAEARRRLVTGDGHPPAERAALAGAFAEALALGGEWGLDALLAEIVSRRDAVRRFVEASGGIEAAVARTARALGLASPDDTEDAVIARHFATVEGFDAEFRESLLAVARTSDKATDRKLAQLLEAAGDTAKPAARLEALRALAFTKAGEPKKPGSVATKAVADFHADFVDRLDRLVRQIQALDDRLASLRLFRASRAALAIADRLEEDYAELKRRRGRLDFEDLVVRTADLLTRSEAANWVHYKLDRGIDHVLIDEAQDTSPRQWQVMRSLVEEFFVGASARQGPRTVFAVGDEKQSIYSFQGASPLMFAEERRRLRARAEDAGLRFTEQQLHQSFRSTKTVLDAVDLVFADPANRQGLSSDGLAPAHATARGAEAGVVEVWPPFVASPLAEPEDWLEAVDVEPESSPANRLARRIAAAVKAWLGTPVRQRDGTTRPLTPGDVLILVRKRSGFVEAMGKALRDERIAVAGADRLLLTDHIAVQDLMALGRAVANIEDELSLAACLKSPLFGFTDDELMALALSRNGHDEYQGLFFALRDLAGRKGPSLVPAFVPKEARPALLARADEAYRRLEALRSRTGFVGVFAFYSRILGPEGSRALLTARLGHDAGEVIDAFLDLALAAEEEGRLGLDSFLADLASAPPEVKREMEHGRTEVRIMTVHASKGLEAPAVFLVDPGSAPFSHAHGARLMRWDTMPGLRPGEAPGFLWRADKSLENAAVKVLREEEKRLAEEEYRRLLYVGMTRAADRLVVCGTAGTRGGHEESWLARVAAALAPHAEPIPDADGEPAGWRYGGLAAEATVPAAPDERPAPLRDIDLRELPSEAPPPRPLSPSAAGEVHRLESAEDETTPTEETPTRASPVLSAAGDDAAAARRGTLVHRMLEVLPDLPLAERADAARTYLGRAASDLAATEREAMARSVLAVLEDARFAGAFAPDSRAEVSVAGTIELGGRSYAVAGAVDRIAASEHEVLVLDYKTVRPPPAALDEVPPAYVLQLALYRQLLQPIYPDREVRAALLFTEGPWLVDVPGEAMDEALRRRAHVSEGETPRSRDGDPA</sequence>
<dbReference type="Gene3D" id="1.10.486.10">
    <property type="entry name" value="PCRA, domain 4"/>
    <property type="match status" value="1"/>
</dbReference>
<dbReference type="Gene3D" id="3.90.320.10">
    <property type="match status" value="1"/>
</dbReference>
<name>A0A7V7PTD3_9HYPH</name>
<evidence type="ECO:0000256" key="1">
    <source>
        <dbReference type="ARBA" id="ARBA00022722"/>
    </source>
</evidence>
<evidence type="ECO:0000256" key="12">
    <source>
        <dbReference type="ARBA" id="ARBA00034808"/>
    </source>
</evidence>
<evidence type="ECO:0000256" key="2">
    <source>
        <dbReference type="ARBA" id="ARBA00022741"/>
    </source>
</evidence>
<evidence type="ECO:0000256" key="5">
    <source>
        <dbReference type="ARBA" id="ARBA00022806"/>
    </source>
</evidence>
<dbReference type="Proteomes" id="UP000432089">
    <property type="component" value="Unassembled WGS sequence"/>
</dbReference>
<dbReference type="InterPro" id="IPR014016">
    <property type="entry name" value="UvrD-like_ATP-bd"/>
</dbReference>
<dbReference type="EC" id="5.6.2.4" evidence="12"/>
<dbReference type="Pfam" id="PF00580">
    <property type="entry name" value="UvrD-helicase"/>
    <property type="match status" value="1"/>
</dbReference>
<keyword evidence="3" id="KW-0227">DNA damage</keyword>
<evidence type="ECO:0000256" key="6">
    <source>
        <dbReference type="ARBA" id="ARBA00022839"/>
    </source>
</evidence>
<keyword evidence="16" id="KW-0175">Coiled coil</keyword>
<dbReference type="InterPro" id="IPR000212">
    <property type="entry name" value="DNA_helicase_UvrD/REP"/>
</dbReference>
<feature type="coiled-coil region" evidence="16">
    <location>
        <begin position="353"/>
        <end position="380"/>
    </location>
</feature>
<dbReference type="InterPro" id="IPR014017">
    <property type="entry name" value="DNA_helicase_UvrD-like_C"/>
</dbReference>
<evidence type="ECO:0000256" key="10">
    <source>
        <dbReference type="ARBA" id="ARBA00023235"/>
    </source>
</evidence>
<protein>
    <recommendedName>
        <fullName evidence="12">DNA 3'-5' helicase</fullName>
        <ecNumber evidence="12">5.6.2.4</ecNumber>
    </recommendedName>
    <alternativeName>
        <fullName evidence="13">DNA 3'-5' helicase II</fullName>
    </alternativeName>
</protein>
<gene>
    <name evidence="20" type="primary">addA</name>
    <name evidence="20" type="ORF">F6X38_02110</name>
</gene>